<proteinExistence type="predicted"/>
<accession>A0A068NX70</accession>
<gene>
    <name evidence="1" type="ORF">OP10G_4658</name>
</gene>
<reference evidence="1 2" key="1">
    <citation type="journal article" date="2014" name="PLoS ONE">
        <title>The first complete genome sequence of the class fimbriimonadia in the phylum armatimonadetes.</title>
        <authorList>
            <person name="Hu Z.Y."/>
            <person name="Wang Y.Z."/>
            <person name="Im W.T."/>
            <person name="Wang S.Y."/>
            <person name="Zhao G.P."/>
            <person name="Zheng H.J."/>
            <person name="Quan Z.X."/>
        </authorList>
    </citation>
    <scope>NUCLEOTIDE SEQUENCE [LARGE SCALE GENOMIC DNA]</scope>
    <source>
        <strain evidence="1">Gsoil 348</strain>
    </source>
</reference>
<dbReference type="EMBL" id="CP007139">
    <property type="protein sequence ID" value="AIE88026.1"/>
    <property type="molecule type" value="Genomic_DNA"/>
</dbReference>
<keyword evidence="2" id="KW-1185">Reference proteome</keyword>
<dbReference type="RefSeq" id="WP_025228104.1">
    <property type="nucleotide sequence ID" value="NZ_CP007139.1"/>
</dbReference>
<dbReference type="OrthoDB" id="211613at2"/>
<sequence>MASAYTPGLTVSGDIVVRRNRRLPIKGEVLVQPGALVEPTTVVARAMLPGALQTIKLAEKLGVEAKDVASMLKIEVGQPVTTGQVVAEGKKLFGFFKAPSVSSEFSGTIESVSDVTGNALVREPSIPVDVKAYIQGRIAEVMPEEGAVVETRCAMVQGIFGVGGERTGTIRVAVPSPDKVLEASDIQSGDAGKFLVGGAGVTLDAIQKASQAGVTGLIVGGIKDSDLTKFLGFDIGVAITGSEPIDLTIVVTEGFGFLSMAERTFKLLSSLEGKVGSINGATQIRAGVIRPELIVPIAEDAATSKIASQVFELKEGTPIRVIREPYFGRLGAVTDLPSALVTLESGTEVRVLRARLENGEEVTVPRANVEIIASD</sequence>
<organism evidence="1 2">
    <name type="scientific">Fimbriimonas ginsengisoli Gsoil 348</name>
    <dbReference type="NCBI Taxonomy" id="661478"/>
    <lineage>
        <taxon>Bacteria</taxon>
        <taxon>Bacillati</taxon>
        <taxon>Armatimonadota</taxon>
        <taxon>Fimbriimonadia</taxon>
        <taxon>Fimbriimonadales</taxon>
        <taxon>Fimbriimonadaceae</taxon>
        <taxon>Fimbriimonas</taxon>
    </lineage>
</organism>
<dbReference type="KEGG" id="fgi:OP10G_4658"/>
<name>A0A068NX70_FIMGI</name>
<evidence type="ECO:0000313" key="1">
    <source>
        <dbReference type="EMBL" id="AIE88026.1"/>
    </source>
</evidence>
<evidence type="ECO:0000313" key="2">
    <source>
        <dbReference type="Proteomes" id="UP000027982"/>
    </source>
</evidence>
<protein>
    <submittedName>
        <fullName evidence="1">Uncharacterized protein</fullName>
    </submittedName>
</protein>
<dbReference type="Proteomes" id="UP000027982">
    <property type="component" value="Chromosome"/>
</dbReference>
<dbReference type="HOGENOM" id="CLU_721150_0_0_0"/>
<dbReference type="STRING" id="661478.OP10G_4658"/>
<dbReference type="eggNOG" id="ENOG502Z8JB">
    <property type="taxonomic scope" value="Bacteria"/>
</dbReference>
<dbReference type="AlphaFoldDB" id="A0A068NX70"/>